<feature type="region of interest" description="Disordered" evidence="2">
    <location>
        <begin position="279"/>
        <end position="298"/>
    </location>
</feature>
<sequence>MPRNQSQIYTFTPYVTSIALKLMHKISKRPCAKPFIDFFPDLDLSNLPNIEPISISMIIQRLKTYDYIILKEWQDDMKRIPQNCVNLFGPKDITTILANQLYSVFLKEFELFACYNKSKWTRLVALLTHSIMFKMLQRPPSCVQVSSVINSTLTQNYPFIFIPFENEIFTEASVVHNDLNSYYDYIQNEKYNQTETGNNEIISANDQIKNPQSNTNEMQPTNTITKNTLDHESDQQILTIQNNMIDNNDIISSIDPSTNFNNKNNNESIPTNRLFINNTDNNDENISNNQNNDNNQKFNNTEIVPISQNITYNIRRDNKYLIANQNIDSNSKNEINESNINNTENNNENETIIQNKEIVKTEVTKKGKSDTYRNHDKLFYDSTIYTLEDDKIMNFLLSFSRLNKKEDLNSIAKIIHEEQPELALIGPNPVIEFDKISKRTLGKLMTFTKNRMVEDYSEHY</sequence>
<protein>
    <recommendedName>
        <fullName evidence="3">Bromo domain-containing protein</fullName>
    </recommendedName>
</protein>
<name>A0ABR2KN88_9EUKA</name>
<dbReference type="Pfam" id="PF00439">
    <property type="entry name" value="Bromodomain"/>
    <property type="match status" value="1"/>
</dbReference>
<keyword evidence="1" id="KW-0103">Bromodomain</keyword>
<proteinExistence type="predicted"/>
<dbReference type="SUPFAM" id="SSF47370">
    <property type="entry name" value="Bromodomain"/>
    <property type="match status" value="1"/>
</dbReference>
<dbReference type="InterPro" id="IPR001487">
    <property type="entry name" value="Bromodomain"/>
</dbReference>
<evidence type="ECO:0000259" key="3">
    <source>
        <dbReference type="Pfam" id="PF00439"/>
    </source>
</evidence>
<dbReference type="InterPro" id="IPR036427">
    <property type="entry name" value="Bromodomain-like_sf"/>
</dbReference>
<gene>
    <name evidence="4" type="ORF">M9Y10_028634</name>
</gene>
<dbReference type="Gene3D" id="1.20.920.10">
    <property type="entry name" value="Bromodomain-like"/>
    <property type="match status" value="1"/>
</dbReference>
<evidence type="ECO:0000256" key="2">
    <source>
        <dbReference type="SAM" id="MobiDB-lite"/>
    </source>
</evidence>
<dbReference type="EMBL" id="JAPFFF010000004">
    <property type="protein sequence ID" value="KAK8891425.1"/>
    <property type="molecule type" value="Genomic_DNA"/>
</dbReference>
<organism evidence="4 5">
    <name type="scientific">Tritrichomonas musculus</name>
    <dbReference type="NCBI Taxonomy" id="1915356"/>
    <lineage>
        <taxon>Eukaryota</taxon>
        <taxon>Metamonada</taxon>
        <taxon>Parabasalia</taxon>
        <taxon>Tritrichomonadida</taxon>
        <taxon>Tritrichomonadidae</taxon>
        <taxon>Tritrichomonas</taxon>
    </lineage>
</organism>
<evidence type="ECO:0000256" key="1">
    <source>
        <dbReference type="ARBA" id="ARBA00023117"/>
    </source>
</evidence>
<evidence type="ECO:0000313" key="5">
    <source>
        <dbReference type="Proteomes" id="UP001470230"/>
    </source>
</evidence>
<keyword evidence="5" id="KW-1185">Reference proteome</keyword>
<feature type="domain" description="Bromo" evidence="3">
    <location>
        <begin position="20"/>
        <end position="99"/>
    </location>
</feature>
<reference evidence="4 5" key="1">
    <citation type="submission" date="2024-04" db="EMBL/GenBank/DDBJ databases">
        <title>Tritrichomonas musculus Genome.</title>
        <authorList>
            <person name="Alves-Ferreira E."/>
            <person name="Grigg M."/>
            <person name="Lorenzi H."/>
            <person name="Galac M."/>
        </authorList>
    </citation>
    <scope>NUCLEOTIDE SEQUENCE [LARGE SCALE GENOMIC DNA]</scope>
    <source>
        <strain evidence="4 5">EAF2021</strain>
    </source>
</reference>
<dbReference type="Proteomes" id="UP001470230">
    <property type="component" value="Unassembled WGS sequence"/>
</dbReference>
<comment type="caution">
    <text evidence="4">The sequence shown here is derived from an EMBL/GenBank/DDBJ whole genome shotgun (WGS) entry which is preliminary data.</text>
</comment>
<accession>A0ABR2KN88</accession>
<evidence type="ECO:0000313" key="4">
    <source>
        <dbReference type="EMBL" id="KAK8891425.1"/>
    </source>
</evidence>